<feature type="transmembrane region" description="Helical" evidence="1">
    <location>
        <begin position="58"/>
        <end position="78"/>
    </location>
</feature>
<dbReference type="EMBL" id="JBHSZH010000005">
    <property type="protein sequence ID" value="MFC7080986.1"/>
    <property type="molecule type" value="Genomic_DNA"/>
</dbReference>
<keyword evidence="2" id="KW-0456">Lyase</keyword>
<dbReference type="NCBIfam" id="NF041333">
    <property type="entry name" value="CruF_Halo"/>
    <property type="match status" value="1"/>
</dbReference>
<keyword evidence="1" id="KW-0472">Membrane</keyword>
<feature type="transmembrane region" description="Helical" evidence="1">
    <location>
        <begin position="90"/>
        <end position="113"/>
    </location>
</feature>
<dbReference type="NCBIfam" id="TIGR03460">
    <property type="entry name" value="crt_membr_arch"/>
    <property type="match status" value="1"/>
</dbReference>
<dbReference type="InterPro" id="IPR017823">
    <property type="entry name" value="CruF"/>
</dbReference>
<sequence length="289" mass="31009">MALTLGGLWGSCVGSFDRASAEATLARLVRENRFTIAVVFPLVGAALFVLSHRGLLPAFLAMNPALVLFGTLVMRLPLVAGLAPLVDRRAGLGLLAVTAYSYAVEYVGVHYGVPYGEFSYQLELGPMVGGVPIGLPVFFLPLVVNSYLLVLLLLPRVSRVRRTLAALAVVLVVDFVLDPAAVGLGFWAYDGGGFYYGVPLSNFAGWVLSGSIAVTLVEWGFDRDALAARLENCEFALDDFVSFVVLWGAMNVYFGNWIAVALAVGLSVGLVRTDRFDFVGVGRERPGRN</sequence>
<organism evidence="2 3">
    <name type="scientific">Halorussus caseinilyticus</name>
    <dbReference type="NCBI Taxonomy" id="3034025"/>
    <lineage>
        <taxon>Archaea</taxon>
        <taxon>Methanobacteriati</taxon>
        <taxon>Methanobacteriota</taxon>
        <taxon>Stenosarchaea group</taxon>
        <taxon>Halobacteria</taxon>
        <taxon>Halobacteriales</taxon>
        <taxon>Haladaptataceae</taxon>
        <taxon>Halorussus</taxon>
    </lineage>
</organism>
<evidence type="ECO:0000313" key="2">
    <source>
        <dbReference type="EMBL" id="MFC7080986.1"/>
    </source>
</evidence>
<dbReference type="AlphaFoldDB" id="A0ABD5WKE1"/>
<gene>
    <name evidence="2" type="primary">cruF</name>
    <name evidence="2" type="ORF">ACFQJ6_13605</name>
</gene>
<keyword evidence="1" id="KW-1133">Transmembrane helix</keyword>
<dbReference type="PANTHER" id="PTHR39419:SF1">
    <property type="entry name" value="SLL0814 PROTEIN"/>
    <property type="match status" value="1"/>
</dbReference>
<dbReference type="Pfam" id="PF04240">
    <property type="entry name" value="Caroten_synth"/>
    <property type="match status" value="1"/>
</dbReference>
<evidence type="ECO:0000256" key="1">
    <source>
        <dbReference type="SAM" id="Phobius"/>
    </source>
</evidence>
<feature type="transmembrane region" description="Helical" evidence="1">
    <location>
        <begin position="166"/>
        <end position="188"/>
    </location>
</feature>
<reference evidence="2 3" key="1">
    <citation type="journal article" date="2019" name="Int. J. Syst. Evol. Microbiol.">
        <title>The Global Catalogue of Microorganisms (GCM) 10K type strain sequencing project: providing services to taxonomists for standard genome sequencing and annotation.</title>
        <authorList>
            <consortium name="The Broad Institute Genomics Platform"/>
            <consortium name="The Broad Institute Genome Sequencing Center for Infectious Disease"/>
            <person name="Wu L."/>
            <person name="Ma J."/>
        </authorList>
    </citation>
    <scope>NUCLEOTIDE SEQUENCE [LARGE SCALE GENOMIC DNA]</scope>
    <source>
        <strain evidence="2 3">DT72</strain>
    </source>
</reference>
<evidence type="ECO:0000313" key="3">
    <source>
        <dbReference type="Proteomes" id="UP001596407"/>
    </source>
</evidence>
<protein>
    <submittedName>
        <fullName evidence="2">Bisanhydrobacterioruberin hydratase</fullName>
        <ecNumber evidence="2">4.2.1.161</ecNumber>
    </submittedName>
</protein>
<proteinExistence type="predicted"/>
<feature type="transmembrane region" description="Helical" evidence="1">
    <location>
        <begin position="34"/>
        <end position="52"/>
    </location>
</feature>
<dbReference type="RefSeq" id="WP_382210409.1">
    <property type="nucleotide sequence ID" value="NZ_JBHSZH010000005.1"/>
</dbReference>
<keyword evidence="1" id="KW-0812">Transmembrane</keyword>
<dbReference type="InterPro" id="IPR053540">
    <property type="entry name" value="BABR_hydratase"/>
</dbReference>
<comment type="caution">
    <text evidence="2">The sequence shown here is derived from an EMBL/GenBank/DDBJ whole genome shotgun (WGS) entry which is preliminary data.</text>
</comment>
<dbReference type="EC" id="4.2.1.161" evidence="2"/>
<keyword evidence="3" id="KW-1185">Reference proteome</keyword>
<dbReference type="PANTHER" id="PTHR39419">
    <property type="entry name" value="SLL0814 PROTEIN"/>
    <property type="match status" value="1"/>
</dbReference>
<accession>A0ABD5WKE1</accession>
<feature type="transmembrane region" description="Helical" evidence="1">
    <location>
        <begin position="240"/>
        <end position="266"/>
    </location>
</feature>
<feature type="transmembrane region" description="Helical" evidence="1">
    <location>
        <begin position="133"/>
        <end position="154"/>
    </location>
</feature>
<dbReference type="GO" id="GO:0016829">
    <property type="term" value="F:lyase activity"/>
    <property type="evidence" value="ECO:0007669"/>
    <property type="project" value="UniProtKB-KW"/>
</dbReference>
<dbReference type="InterPro" id="IPR007354">
    <property type="entry name" value="CruF-like"/>
</dbReference>
<name>A0ABD5WKE1_9EURY</name>
<dbReference type="Proteomes" id="UP001596407">
    <property type="component" value="Unassembled WGS sequence"/>
</dbReference>